<organism evidence="2 3">
    <name type="scientific">Vitrella brassicaformis (strain CCMP3155)</name>
    <dbReference type="NCBI Taxonomy" id="1169540"/>
    <lineage>
        <taxon>Eukaryota</taxon>
        <taxon>Sar</taxon>
        <taxon>Alveolata</taxon>
        <taxon>Colpodellida</taxon>
        <taxon>Vitrellaceae</taxon>
        <taxon>Vitrella</taxon>
    </lineage>
</organism>
<name>A0A0G4ESA7_VITBC</name>
<dbReference type="EMBL" id="CDMY01000299">
    <property type="protein sequence ID" value="CEM00797.1"/>
    <property type="molecule type" value="Genomic_DNA"/>
</dbReference>
<gene>
    <name evidence="2" type="ORF">Vbra_2117</name>
</gene>
<evidence type="ECO:0000256" key="1">
    <source>
        <dbReference type="SAM" id="Phobius"/>
    </source>
</evidence>
<reference evidence="2 3" key="1">
    <citation type="submission" date="2014-11" db="EMBL/GenBank/DDBJ databases">
        <authorList>
            <person name="Zhu J."/>
            <person name="Qi W."/>
            <person name="Song R."/>
        </authorList>
    </citation>
    <scope>NUCLEOTIDE SEQUENCE [LARGE SCALE GENOMIC DNA]</scope>
</reference>
<dbReference type="Proteomes" id="UP000041254">
    <property type="component" value="Unassembled WGS sequence"/>
</dbReference>
<keyword evidence="1" id="KW-1133">Transmembrane helix</keyword>
<protein>
    <submittedName>
        <fullName evidence="2">Uncharacterized protein</fullName>
    </submittedName>
</protein>
<evidence type="ECO:0000313" key="2">
    <source>
        <dbReference type="EMBL" id="CEM00797.1"/>
    </source>
</evidence>
<dbReference type="VEuPathDB" id="CryptoDB:Vbra_2117"/>
<dbReference type="AlphaFoldDB" id="A0A0G4ESA7"/>
<keyword evidence="1" id="KW-0472">Membrane</keyword>
<keyword evidence="3" id="KW-1185">Reference proteome</keyword>
<dbReference type="InParanoid" id="A0A0G4ESA7"/>
<feature type="transmembrane region" description="Helical" evidence="1">
    <location>
        <begin position="119"/>
        <end position="136"/>
    </location>
</feature>
<feature type="transmembrane region" description="Helical" evidence="1">
    <location>
        <begin position="142"/>
        <end position="160"/>
    </location>
</feature>
<sequence length="208" mass="23259">MRRTLSTMHTLGTHTSFRCLVHQPTMGQIYVKLESALQKVTAGELAADERPDVYRISGTMAATLVAFHIDGSTGGIIPDRRDRFVTAMRREGHDQEMETEAEDQNQMGGGRHLGWRREAHFILFGVLCLTVFYHFWDRHRAWALTFLLLGNAALGIGRVYTNLAKCISGCVAGTLWHWTRAEAFCVKTMWHVGCGSGMAEEEAAEESA</sequence>
<proteinExistence type="predicted"/>
<keyword evidence="1" id="KW-0812">Transmembrane</keyword>
<evidence type="ECO:0000313" key="3">
    <source>
        <dbReference type="Proteomes" id="UP000041254"/>
    </source>
</evidence>
<accession>A0A0G4ESA7</accession>